<reference evidence="2 3" key="1">
    <citation type="submission" date="2016-10" db="EMBL/GenBank/DDBJ databases">
        <authorList>
            <person name="de Groot N.N."/>
        </authorList>
    </citation>
    <scope>NUCLEOTIDE SEQUENCE [LARGE SCALE GENOMIC DNA]</scope>
    <source>
        <strain evidence="2 3">DSM 4180</strain>
    </source>
</reference>
<dbReference type="Pfam" id="PF00535">
    <property type="entry name" value="Glycos_transf_2"/>
    <property type="match status" value="1"/>
</dbReference>
<accession>A0A1I4P6S9</accession>
<feature type="domain" description="Glycosyltransferase 2-like" evidence="1">
    <location>
        <begin position="7"/>
        <end position="110"/>
    </location>
</feature>
<protein>
    <submittedName>
        <fullName evidence="2">Glycosyltransferase involved in cell wall bisynthesis</fullName>
    </submittedName>
</protein>
<organism evidence="2 3">
    <name type="scientific">Ectothiorhodospira mobilis</name>
    <dbReference type="NCBI Taxonomy" id="195064"/>
    <lineage>
        <taxon>Bacteria</taxon>
        <taxon>Pseudomonadati</taxon>
        <taxon>Pseudomonadota</taxon>
        <taxon>Gammaproteobacteria</taxon>
        <taxon>Chromatiales</taxon>
        <taxon>Ectothiorhodospiraceae</taxon>
        <taxon>Ectothiorhodospira</taxon>
    </lineage>
</organism>
<dbReference type="InterPro" id="IPR029044">
    <property type="entry name" value="Nucleotide-diphossugar_trans"/>
</dbReference>
<dbReference type="Gene3D" id="3.90.550.10">
    <property type="entry name" value="Spore Coat Polysaccharide Biosynthesis Protein SpsA, Chain A"/>
    <property type="match status" value="1"/>
</dbReference>
<dbReference type="CDD" id="cd00761">
    <property type="entry name" value="Glyco_tranf_GTA_type"/>
    <property type="match status" value="1"/>
</dbReference>
<evidence type="ECO:0000313" key="2">
    <source>
        <dbReference type="EMBL" id="SFM23491.1"/>
    </source>
</evidence>
<evidence type="ECO:0000259" key="1">
    <source>
        <dbReference type="Pfam" id="PF00535"/>
    </source>
</evidence>
<dbReference type="RefSeq" id="WP_090483185.1">
    <property type="nucleotide sequence ID" value="NZ_FOUO01000001.1"/>
</dbReference>
<dbReference type="AlphaFoldDB" id="A0A1I4P6S9"/>
<dbReference type="Proteomes" id="UP000199556">
    <property type="component" value="Unassembled WGS sequence"/>
</dbReference>
<gene>
    <name evidence="2" type="ORF">SAMN05421721_10131</name>
</gene>
<dbReference type="GO" id="GO:0016740">
    <property type="term" value="F:transferase activity"/>
    <property type="evidence" value="ECO:0007669"/>
    <property type="project" value="UniProtKB-KW"/>
</dbReference>
<evidence type="ECO:0000313" key="3">
    <source>
        <dbReference type="Proteomes" id="UP000199556"/>
    </source>
</evidence>
<dbReference type="OrthoDB" id="9805612at2"/>
<dbReference type="STRING" id="195064.SAMN05421721_10131"/>
<dbReference type="InterPro" id="IPR050834">
    <property type="entry name" value="Glycosyltransf_2"/>
</dbReference>
<name>A0A1I4P6S9_ECTMO</name>
<dbReference type="EMBL" id="FOUO01000001">
    <property type="protein sequence ID" value="SFM23491.1"/>
    <property type="molecule type" value="Genomic_DNA"/>
</dbReference>
<dbReference type="PANTHER" id="PTHR43685:SF2">
    <property type="entry name" value="GLYCOSYLTRANSFERASE 2-LIKE DOMAIN-CONTAINING PROTEIN"/>
    <property type="match status" value="1"/>
</dbReference>
<dbReference type="SUPFAM" id="SSF53448">
    <property type="entry name" value="Nucleotide-diphospho-sugar transferases"/>
    <property type="match status" value="1"/>
</dbReference>
<keyword evidence="2" id="KW-0808">Transferase</keyword>
<dbReference type="InterPro" id="IPR001173">
    <property type="entry name" value="Glyco_trans_2-like"/>
</dbReference>
<keyword evidence="3" id="KW-1185">Reference proteome</keyword>
<sequence>MSTPRISVVIPAFNAAGYIAQALESVAAQDMADLEVIVVDDGSSDGTAKVVAEGFPWVTLLRKANGGAGSARNLGVAHARGGHVAFLDADDVWLPGKLQAQWSCLQGEPHCRFCCTAFEHWFPEGGETEVSQPGTGEMVLDPERSGWVYHLLLLDCFVWTSTVLVERRLLEQVGGFDESLRLGQDYDLWLRISREVPIHFLATPFAHYRHHSRSATARGAQANYGARVLEDAVRRWGVCSPDGRCADPQAVRRRIAGLHFAQGYGHEAAGRRLWAWREYLACLRYQPGRGKAWLHLLSTALPRSVRQRLGEVLPR</sequence>
<dbReference type="PANTHER" id="PTHR43685">
    <property type="entry name" value="GLYCOSYLTRANSFERASE"/>
    <property type="match status" value="1"/>
</dbReference>
<proteinExistence type="predicted"/>